<reference evidence="1 2" key="1">
    <citation type="journal article" date="2019" name="Sci. Rep.">
        <title>Orb-weaving spider Araneus ventricosus genome elucidates the spidroin gene catalogue.</title>
        <authorList>
            <person name="Kono N."/>
            <person name="Nakamura H."/>
            <person name="Ohtoshi R."/>
            <person name="Moran D.A.P."/>
            <person name="Shinohara A."/>
            <person name="Yoshida Y."/>
            <person name="Fujiwara M."/>
            <person name="Mori M."/>
            <person name="Tomita M."/>
            <person name="Arakawa K."/>
        </authorList>
    </citation>
    <scope>NUCLEOTIDE SEQUENCE [LARGE SCALE GENOMIC DNA]</scope>
</reference>
<dbReference type="PANTHER" id="PTHR47163">
    <property type="entry name" value="DDE_TNP_IS1595 DOMAIN-CONTAINING PROTEIN"/>
    <property type="match status" value="1"/>
</dbReference>
<dbReference type="InterPro" id="IPR053164">
    <property type="entry name" value="IS1016-like_transposase"/>
</dbReference>
<protein>
    <submittedName>
        <fullName evidence="1">Uncharacterized protein</fullName>
    </submittedName>
</protein>
<organism evidence="1 2">
    <name type="scientific">Araneus ventricosus</name>
    <name type="common">Orbweaver spider</name>
    <name type="synonym">Epeira ventricosa</name>
    <dbReference type="NCBI Taxonomy" id="182803"/>
    <lineage>
        <taxon>Eukaryota</taxon>
        <taxon>Metazoa</taxon>
        <taxon>Ecdysozoa</taxon>
        <taxon>Arthropoda</taxon>
        <taxon>Chelicerata</taxon>
        <taxon>Arachnida</taxon>
        <taxon>Araneae</taxon>
        <taxon>Araneomorphae</taxon>
        <taxon>Entelegynae</taxon>
        <taxon>Araneoidea</taxon>
        <taxon>Araneidae</taxon>
        <taxon>Araneus</taxon>
    </lineage>
</organism>
<sequence>MASLLDMIKEVYPPRSKDKRKASFIIVNHSLHFVDADTGVHTQSIEGTRSAIKRGLNEKKHVKDQFDSYKRKNSTSESRMASLLDMIKVYPPRSKDKRKASFIIVNHSLHFVDADTGVHTQSIERTWSAIKRGLNGKKTCEGPI</sequence>
<evidence type="ECO:0000313" key="1">
    <source>
        <dbReference type="EMBL" id="GBM82544.1"/>
    </source>
</evidence>
<accession>A0A4Y2IY61</accession>
<keyword evidence="2" id="KW-1185">Reference proteome</keyword>
<dbReference type="Proteomes" id="UP000499080">
    <property type="component" value="Unassembled WGS sequence"/>
</dbReference>
<dbReference type="PANTHER" id="PTHR47163:SF3">
    <property type="entry name" value="PROTEIN CBG18017"/>
    <property type="match status" value="1"/>
</dbReference>
<dbReference type="EMBL" id="BGPR01003017">
    <property type="protein sequence ID" value="GBM82544.1"/>
    <property type="molecule type" value="Genomic_DNA"/>
</dbReference>
<gene>
    <name evidence="1" type="ORF">AVEN_29332_1</name>
</gene>
<evidence type="ECO:0000313" key="2">
    <source>
        <dbReference type="Proteomes" id="UP000499080"/>
    </source>
</evidence>
<comment type="caution">
    <text evidence="1">The sequence shown here is derived from an EMBL/GenBank/DDBJ whole genome shotgun (WGS) entry which is preliminary data.</text>
</comment>
<proteinExistence type="predicted"/>
<name>A0A4Y2IY61_ARAVE</name>
<dbReference type="AlphaFoldDB" id="A0A4Y2IY61"/>